<dbReference type="EMBL" id="LR594040">
    <property type="protein sequence ID" value="VTS73373.1"/>
    <property type="molecule type" value="Genomic_DNA"/>
</dbReference>
<proteinExistence type="predicted"/>
<evidence type="ECO:0000313" key="2">
    <source>
        <dbReference type="Proteomes" id="UP000307982"/>
    </source>
</evidence>
<accession>A0A4V0BXG6</accession>
<dbReference type="AlphaFoldDB" id="A0A4V0BXG6"/>
<organism evidence="1 2">
    <name type="scientific">Streptococcus australis</name>
    <dbReference type="NCBI Taxonomy" id="113107"/>
    <lineage>
        <taxon>Bacteria</taxon>
        <taxon>Bacillati</taxon>
        <taxon>Bacillota</taxon>
        <taxon>Bacilli</taxon>
        <taxon>Lactobacillales</taxon>
        <taxon>Streptococcaceae</taxon>
        <taxon>Streptococcus</taxon>
    </lineage>
</organism>
<dbReference type="Proteomes" id="UP000307982">
    <property type="component" value="Chromosome"/>
</dbReference>
<sequence>MANVRRMLLNQESSKKQPPEQLLFVFLISLDMRYLVNS</sequence>
<evidence type="ECO:0000313" key="1">
    <source>
        <dbReference type="EMBL" id="VTS73373.1"/>
    </source>
</evidence>
<protein>
    <submittedName>
        <fullName evidence="1">Uncharacterized protein</fullName>
    </submittedName>
</protein>
<reference evidence="1 2" key="1">
    <citation type="submission" date="2019-05" db="EMBL/GenBank/DDBJ databases">
        <authorList>
            <consortium name="Pathogen Informatics"/>
        </authorList>
    </citation>
    <scope>NUCLEOTIDE SEQUENCE [LARGE SCALE GENOMIC DNA]</scope>
    <source>
        <strain evidence="1 2">NCTC5338</strain>
    </source>
</reference>
<name>A0A4V0BXG6_9STRE</name>
<gene>
    <name evidence="1" type="ORF">NCTC5338_01808</name>
</gene>